<protein>
    <recommendedName>
        <fullName evidence="3">Outer membrane protein beta-barrel domain-containing protein</fullName>
    </recommendedName>
</protein>
<evidence type="ECO:0000313" key="2">
    <source>
        <dbReference type="Proteomes" id="UP000434850"/>
    </source>
</evidence>
<evidence type="ECO:0000313" key="1">
    <source>
        <dbReference type="EMBL" id="MVN90443.1"/>
    </source>
</evidence>
<dbReference type="EMBL" id="WQLA01000002">
    <property type="protein sequence ID" value="MVN90443.1"/>
    <property type="molecule type" value="Genomic_DNA"/>
</dbReference>
<gene>
    <name evidence="1" type="ORF">GO816_04820</name>
</gene>
<dbReference type="AlphaFoldDB" id="A0A6I4IPQ9"/>
<accession>A0A6I4IPQ9</accession>
<proteinExistence type="predicted"/>
<evidence type="ECO:0008006" key="3">
    <source>
        <dbReference type="Google" id="ProtNLM"/>
    </source>
</evidence>
<comment type="caution">
    <text evidence="1">The sequence shown here is derived from an EMBL/GenBank/DDBJ whole genome shotgun (WGS) entry which is preliminary data.</text>
</comment>
<organism evidence="1 2">
    <name type="scientific">Mucilaginibacter aquatilis</name>
    <dbReference type="NCBI Taxonomy" id="1517760"/>
    <lineage>
        <taxon>Bacteria</taxon>
        <taxon>Pseudomonadati</taxon>
        <taxon>Bacteroidota</taxon>
        <taxon>Sphingobacteriia</taxon>
        <taxon>Sphingobacteriales</taxon>
        <taxon>Sphingobacteriaceae</taxon>
        <taxon>Mucilaginibacter</taxon>
    </lineage>
</organism>
<reference evidence="1 2" key="1">
    <citation type="submission" date="2019-12" db="EMBL/GenBank/DDBJ databases">
        <title>Mucilaginibacter sp. HME9299 genome sequencing and assembly.</title>
        <authorList>
            <person name="Kang H."/>
            <person name="Kim H."/>
            <person name="Joh K."/>
        </authorList>
    </citation>
    <scope>NUCLEOTIDE SEQUENCE [LARGE SCALE GENOMIC DNA]</scope>
    <source>
        <strain evidence="1 2">HME9299</strain>
    </source>
</reference>
<keyword evidence="2" id="KW-1185">Reference proteome</keyword>
<dbReference type="Proteomes" id="UP000434850">
    <property type="component" value="Unassembled WGS sequence"/>
</dbReference>
<name>A0A6I4IPQ9_9SPHI</name>
<sequence length="204" mass="22366">MAPVAPANKISFQLQAGTQGIGGDLRYGLTSRISLRGGASFIPVKANNIFTFSGFDSNNSLSVKFSNVHLWADVVPFKKLQGLRLITGAGYLFKANGNINVLPTGTYSVGNYKLTPADLGSLNIDMSWRGVAPYLGLGLFKGFPKNRFNVNLDLGTYYLSSPKSKVTGTEMLADNYKLEPQLNANMKGYRWLPVAQLNFNFRLR</sequence>
<dbReference type="Gene3D" id="2.40.160.170">
    <property type="match status" value="1"/>
</dbReference>